<dbReference type="Proteomes" id="UP001177003">
    <property type="component" value="Chromosome 3"/>
</dbReference>
<dbReference type="EMBL" id="OX465079">
    <property type="protein sequence ID" value="CAI9278098.1"/>
    <property type="molecule type" value="Genomic_DNA"/>
</dbReference>
<protein>
    <recommendedName>
        <fullName evidence="2">HECT-type E3 ubiquitin transferase</fullName>
        <ecNumber evidence="2">2.3.2.26</ecNumber>
    </recommendedName>
</protein>
<dbReference type="Pfam" id="PF00632">
    <property type="entry name" value="HECT"/>
    <property type="match status" value="1"/>
</dbReference>
<dbReference type="InterPro" id="IPR044611">
    <property type="entry name" value="E3A/B/C-like"/>
</dbReference>
<dbReference type="EC" id="2.3.2.26" evidence="2"/>
<evidence type="ECO:0000256" key="2">
    <source>
        <dbReference type="ARBA" id="ARBA00012485"/>
    </source>
</evidence>
<comment type="similarity">
    <text evidence="6">Belongs to the UPL family.</text>
</comment>
<evidence type="ECO:0000256" key="4">
    <source>
        <dbReference type="ARBA" id="ARBA00022786"/>
    </source>
</evidence>
<comment type="function">
    <text evidence="5">Probable E3 ubiquitin-protein ligase which mediates ubiquitination and subsequent proteasomal degradation of target proteins.</text>
</comment>
<reference evidence="9" key="1">
    <citation type="submission" date="2023-04" db="EMBL/GenBank/DDBJ databases">
        <authorList>
            <person name="Vijverberg K."/>
            <person name="Xiong W."/>
            <person name="Schranz E."/>
        </authorList>
    </citation>
    <scope>NUCLEOTIDE SEQUENCE</scope>
</reference>
<dbReference type="Gene3D" id="3.30.2410.10">
    <property type="entry name" value="Hect, E3 ligase catalytic domain"/>
    <property type="match status" value="1"/>
</dbReference>
<keyword evidence="10" id="KW-1185">Reference proteome</keyword>
<dbReference type="GO" id="GO:0006511">
    <property type="term" value="P:ubiquitin-dependent protein catabolic process"/>
    <property type="evidence" value="ECO:0007669"/>
    <property type="project" value="TreeGrafter"/>
</dbReference>
<evidence type="ECO:0000256" key="6">
    <source>
        <dbReference type="ARBA" id="ARBA00061247"/>
    </source>
</evidence>
<name>A0AA36E0T3_LACSI</name>
<dbReference type="AlphaFoldDB" id="A0AA36E0T3"/>
<keyword evidence="3" id="KW-0808">Transferase</keyword>
<feature type="domain" description="HECT" evidence="8">
    <location>
        <begin position="67"/>
        <end position="229"/>
    </location>
</feature>
<evidence type="ECO:0000313" key="9">
    <source>
        <dbReference type="EMBL" id="CAI9278098.1"/>
    </source>
</evidence>
<comment type="catalytic activity">
    <reaction evidence="1">
        <text>S-ubiquitinyl-[E2 ubiquitin-conjugating enzyme]-L-cysteine + [acceptor protein]-L-lysine = [E2 ubiquitin-conjugating enzyme]-L-cysteine + N(6)-ubiquitinyl-[acceptor protein]-L-lysine.</text>
        <dbReference type="EC" id="2.3.2.26"/>
    </reaction>
</comment>
<dbReference type="PANTHER" id="PTHR45700">
    <property type="entry name" value="UBIQUITIN-PROTEIN LIGASE E3C"/>
    <property type="match status" value="1"/>
</dbReference>
<dbReference type="GO" id="GO:0061630">
    <property type="term" value="F:ubiquitin protein ligase activity"/>
    <property type="evidence" value="ECO:0007669"/>
    <property type="project" value="UniProtKB-EC"/>
</dbReference>
<organism evidence="9 10">
    <name type="scientific">Lactuca saligna</name>
    <name type="common">Willowleaf lettuce</name>
    <dbReference type="NCBI Taxonomy" id="75948"/>
    <lineage>
        <taxon>Eukaryota</taxon>
        <taxon>Viridiplantae</taxon>
        <taxon>Streptophyta</taxon>
        <taxon>Embryophyta</taxon>
        <taxon>Tracheophyta</taxon>
        <taxon>Spermatophyta</taxon>
        <taxon>Magnoliopsida</taxon>
        <taxon>eudicotyledons</taxon>
        <taxon>Gunneridae</taxon>
        <taxon>Pentapetalae</taxon>
        <taxon>asterids</taxon>
        <taxon>campanulids</taxon>
        <taxon>Asterales</taxon>
        <taxon>Asteraceae</taxon>
        <taxon>Cichorioideae</taxon>
        <taxon>Cichorieae</taxon>
        <taxon>Lactucinae</taxon>
        <taxon>Lactuca</taxon>
    </lineage>
</organism>
<dbReference type="GO" id="GO:0000209">
    <property type="term" value="P:protein polyubiquitination"/>
    <property type="evidence" value="ECO:0007669"/>
    <property type="project" value="InterPro"/>
</dbReference>
<gene>
    <name evidence="9" type="ORF">LSALG_LOCUS17996</name>
</gene>
<dbReference type="InterPro" id="IPR000569">
    <property type="entry name" value="HECT_dom"/>
</dbReference>
<keyword evidence="4 7" id="KW-0833">Ubl conjugation pathway</keyword>
<dbReference type="FunFam" id="3.30.2160.10:FF:000002">
    <property type="entry name" value="Putative Ubiquitin-protein ligase E3C"/>
    <property type="match status" value="1"/>
</dbReference>
<dbReference type="SUPFAM" id="SSF56204">
    <property type="entry name" value="Hect, E3 ligase catalytic domain"/>
    <property type="match status" value="1"/>
</dbReference>
<dbReference type="Gene3D" id="3.90.1750.10">
    <property type="entry name" value="Hect, E3 ligase catalytic domains"/>
    <property type="match status" value="1"/>
</dbReference>
<evidence type="ECO:0000256" key="7">
    <source>
        <dbReference type="PROSITE-ProRule" id="PRU00104"/>
    </source>
</evidence>
<dbReference type="PANTHER" id="PTHR45700:SF6">
    <property type="entry name" value="E3 UBIQUITIN-PROTEIN LIGASE UPL6"/>
    <property type="match status" value="1"/>
</dbReference>
<dbReference type="Gene3D" id="3.30.2160.10">
    <property type="entry name" value="Hect, E3 ligase catalytic domain"/>
    <property type="match status" value="1"/>
</dbReference>
<sequence>MKVAFLLASGQPDITLRWKTWWLPTACLSKTSPLLIRYLSPPWRSPPVVKGAKHRPFACTKVGTTPLLKIDNIFLKRYEGDLSELELYFVIVNNEFGEQTSEELVPGDKNIRVVNDNVITFIHLVANHHLNTQIRLQSSHLLRGFQQLIQKDWIDMFNENELQLLISGSVDGFDVDDFRSNTNYAGGYHCEHYVIDMFWEILKNFSLENQHKFLKFVTGCSTGPLLGFKCVQLKLLQLKLRREKMGAVEQREAFPVDAIVEGPNFEFTTETHEVGSVPDLIEQIHRTTARLLLYIKLMKANSSGVKRGKESSS</sequence>
<accession>A0AA36E0T3</accession>
<evidence type="ECO:0000313" key="10">
    <source>
        <dbReference type="Proteomes" id="UP001177003"/>
    </source>
</evidence>
<comment type="caution">
    <text evidence="7">Lacks conserved residue(s) required for the propagation of feature annotation.</text>
</comment>
<dbReference type="PROSITE" id="PS50237">
    <property type="entry name" value="HECT"/>
    <property type="match status" value="1"/>
</dbReference>
<evidence type="ECO:0000256" key="1">
    <source>
        <dbReference type="ARBA" id="ARBA00000885"/>
    </source>
</evidence>
<evidence type="ECO:0000256" key="5">
    <source>
        <dbReference type="ARBA" id="ARBA00057703"/>
    </source>
</evidence>
<dbReference type="SMART" id="SM00119">
    <property type="entry name" value="HECTc"/>
    <property type="match status" value="1"/>
</dbReference>
<proteinExistence type="inferred from homology"/>
<evidence type="ECO:0000259" key="8">
    <source>
        <dbReference type="PROSITE" id="PS50237"/>
    </source>
</evidence>
<dbReference type="InterPro" id="IPR035983">
    <property type="entry name" value="Hect_E3_ubiquitin_ligase"/>
</dbReference>
<evidence type="ECO:0000256" key="3">
    <source>
        <dbReference type="ARBA" id="ARBA00022679"/>
    </source>
</evidence>